<accession>A0A4D8Q743</accession>
<dbReference type="AlphaFoldDB" id="A0A4D8Q743"/>
<geneLocation type="plasmid" evidence="1">
    <name>p2</name>
</geneLocation>
<dbReference type="Proteomes" id="UP000298596">
    <property type="component" value="Plasmid p2"/>
</dbReference>
<evidence type="ECO:0000313" key="2">
    <source>
        <dbReference type="Proteomes" id="UP000298596"/>
    </source>
</evidence>
<organism evidence="1 2">
    <name type="scientific">Azospirillum brasilense</name>
    <dbReference type="NCBI Taxonomy" id="192"/>
    <lineage>
        <taxon>Bacteria</taxon>
        <taxon>Pseudomonadati</taxon>
        <taxon>Pseudomonadota</taxon>
        <taxon>Alphaproteobacteria</taxon>
        <taxon>Rhodospirillales</taxon>
        <taxon>Azospirillaceae</taxon>
        <taxon>Azospirillum</taxon>
    </lineage>
</organism>
<keyword evidence="1" id="KW-0614">Plasmid</keyword>
<reference evidence="1 2" key="1">
    <citation type="submission" date="2018-09" db="EMBL/GenBank/DDBJ databases">
        <title>Whole genome based analysis of evolution and adaptive divergence in Indian and Brazilian strains of Azospirillum brasilense.</title>
        <authorList>
            <person name="Singh C."/>
            <person name="Tripathi A.K."/>
        </authorList>
    </citation>
    <scope>NUCLEOTIDE SEQUENCE [LARGE SCALE GENOMIC DNA]</scope>
    <source>
        <strain evidence="1 2">MTCC4036</strain>
        <plasmid evidence="1 2">p2</plasmid>
    </source>
</reference>
<sequence length="74" mass="8086">MSEADDGLAELEDALALVRGLWSQQDVSERTVAWAMVIEAVDRLVALHGPARTGRMLEGLVQEVRGLPMSRALQ</sequence>
<protein>
    <submittedName>
        <fullName evidence="1">Uncharacterized protein</fullName>
    </submittedName>
</protein>
<dbReference type="EMBL" id="CP032332">
    <property type="protein sequence ID" value="QCO05878.1"/>
    <property type="molecule type" value="Genomic_DNA"/>
</dbReference>
<name>A0A4D8Q743_AZOBR</name>
<evidence type="ECO:0000313" key="1">
    <source>
        <dbReference type="EMBL" id="QCO05878.1"/>
    </source>
</evidence>
<gene>
    <name evidence="1" type="ORF">D3867_28840</name>
</gene>
<proteinExistence type="predicted"/>